<keyword evidence="2" id="KW-1185">Reference proteome</keyword>
<reference evidence="1" key="2">
    <citation type="submission" date="2020-09" db="EMBL/GenBank/DDBJ databases">
        <authorList>
            <person name="Sun Q."/>
            <person name="Kim S."/>
        </authorList>
    </citation>
    <scope>NUCLEOTIDE SEQUENCE</scope>
    <source>
        <strain evidence="1">KCTC 12719</strain>
    </source>
</reference>
<dbReference type="Proteomes" id="UP000610456">
    <property type="component" value="Unassembled WGS sequence"/>
</dbReference>
<accession>A0A918SNS6</accession>
<evidence type="ECO:0000313" key="2">
    <source>
        <dbReference type="Proteomes" id="UP000610456"/>
    </source>
</evidence>
<comment type="caution">
    <text evidence="1">The sequence shown here is derived from an EMBL/GenBank/DDBJ whole genome shotgun (WGS) entry which is preliminary data.</text>
</comment>
<organism evidence="1 2">
    <name type="scientific">Salinimicrobium marinum</name>
    <dbReference type="NCBI Taxonomy" id="680283"/>
    <lineage>
        <taxon>Bacteria</taxon>
        <taxon>Pseudomonadati</taxon>
        <taxon>Bacteroidota</taxon>
        <taxon>Flavobacteriia</taxon>
        <taxon>Flavobacteriales</taxon>
        <taxon>Flavobacteriaceae</taxon>
        <taxon>Salinimicrobium</taxon>
    </lineage>
</organism>
<dbReference type="AlphaFoldDB" id="A0A918SNS6"/>
<evidence type="ECO:0000313" key="1">
    <source>
        <dbReference type="EMBL" id="GHA51746.1"/>
    </source>
</evidence>
<name>A0A918SNS6_9FLAO</name>
<proteinExistence type="predicted"/>
<dbReference type="EMBL" id="BMXB01000030">
    <property type="protein sequence ID" value="GHA51746.1"/>
    <property type="molecule type" value="Genomic_DNA"/>
</dbReference>
<protein>
    <submittedName>
        <fullName evidence="1">Uncharacterized protein</fullName>
    </submittedName>
</protein>
<reference evidence="1" key="1">
    <citation type="journal article" date="2014" name="Int. J. Syst. Evol. Microbiol.">
        <title>Complete genome sequence of Corynebacterium casei LMG S-19264T (=DSM 44701T), isolated from a smear-ripened cheese.</title>
        <authorList>
            <consortium name="US DOE Joint Genome Institute (JGI-PGF)"/>
            <person name="Walter F."/>
            <person name="Albersmeier A."/>
            <person name="Kalinowski J."/>
            <person name="Ruckert C."/>
        </authorList>
    </citation>
    <scope>NUCLEOTIDE SEQUENCE</scope>
    <source>
        <strain evidence="1">KCTC 12719</strain>
    </source>
</reference>
<sequence length="88" mass="10545">MMKFITLILLLFIIGRQENHSMNKEVEKLNSQDRNLEEAFQLVLDVPDFQMWLHGEIPERIPLKLIKNEFVSDQYDLKKFGERVRIVD</sequence>
<gene>
    <name evidence="1" type="ORF">GCM10007103_35250</name>
</gene>